<comment type="caution">
    <text evidence="3">The sequence shown here is derived from an EMBL/GenBank/DDBJ whole genome shotgun (WGS) entry which is preliminary data.</text>
</comment>
<organism evidence="3 4">
    <name type="scientific">Cohnella soli</name>
    <dbReference type="NCBI Taxonomy" id="425005"/>
    <lineage>
        <taxon>Bacteria</taxon>
        <taxon>Bacillati</taxon>
        <taxon>Bacillota</taxon>
        <taxon>Bacilli</taxon>
        <taxon>Bacillales</taxon>
        <taxon>Paenibacillaceae</taxon>
        <taxon>Cohnella</taxon>
    </lineage>
</organism>
<dbReference type="Gene3D" id="3.30.70.270">
    <property type="match status" value="1"/>
</dbReference>
<protein>
    <submittedName>
        <fullName evidence="3">DNA polymerase V</fullName>
    </submittedName>
</protein>
<dbReference type="Proteomes" id="UP001596113">
    <property type="component" value="Unassembled WGS sequence"/>
</dbReference>
<dbReference type="InterPro" id="IPR050116">
    <property type="entry name" value="DNA_polymerase-Y"/>
</dbReference>
<dbReference type="PANTHER" id="PTHR11076">
    <property type="entry name" value="DNA REPAIR POLYMERASE UMUC / TRANSFERASE FAMILY MEMBER"/>
    <property type="match status" value="1"/>
</dbReference>
<dbReference type="InterPro" id="IPR043128">
    <property type="entry name" value="Rev_trsase/Diguanyl_cyclase"/>
</dbReference>
<name>A0ABW0HP63_9BACL</name>
<dbReference type="Gene3D" id="3.30.1490.100">
    <property type="entry name" value="DNA polymerase, Y-family, little finger domain"/>
    <property type="match status" value="1"/>
</dbReference>
<dbReference type="Gene3D" id="1.10.150.20">
    <property type="entry name" value="5' to 3' exonuclease, C-terminal subdomain"/>
    <property type="match status" value="1"/>
</dbReference>
<dbReference type="Pfam" id="PF21999">
    <property type="entry name" value="IMS_HHH_1"/>
    <property type="match status" value="1"/>
</dbReference>
<sequence length="417" mass="47049">MKIDYSKLPRHRCLCQDAKSFYASVECALRGLDPLETYLAVAGDLSRKGSVILASTPKLKAEYGIKTGSRLYEIPKDPRILLVDAQMYEYLAVSMAIVRLLNRYMPLEAIRPYSIDENICLLDGTRWSDSWEAARYIQAMIKLECGVPIAVGLGNNFLQSKLILDIRGKKDGIAECCYEDFEQKLWPQPVEDIWGIGPRIKLKLNRLGILTLGQLAQTPLDVLRRTFGPAIGEQLYFHSFGVDLTDPIQPWERLRKGFSHGQTLFFDRTLEDVKFLIRELWDDVTSRMRAAGLAGRTISVAVGYNADSGIRPIQKSRTLASPTLQESKLSTATYELLEDAPSWPIRIVHVGISNLVTPDLIQLDLFDDPEANEREVHLFETVDKLKKKYGNGVIFRANSYLNGTAVSRSRQIGGHQR</sequence>
<dbReference type="InterPro" id="IPR036775">
    <property type="entry name" value="DNA_pol_Y-fam_lit_finger_sf"/>
</dbReference>
<dbReference type="Pfam" id="PF11799">
    <property type="entry name" value="IMS_C"/>
    <property type="match status" value="1"/>
</dbReference>
<accession>A0ABW0HP63</accession>
<dbReference type="SUPFAM" id="SSF56672">
    <property type="entry name" value="DNA/RNA polymerases"/>
    <property type="match status" value="1"/>
</dbReference>
<evidence type="ECO:0000313" key="3">
    <source>
        <dbReference type="EMBL" id="MFC5402285.1"/>
    </source>
</evidence>
<dbReference type="Gene3D" id="3.40.1170.60">
    <property type="match status" value="1"/>
</dbReference>
<comment type="similarity">
    <text evidence="1">Belongs to the DNA polymerase type-Y family.</text>
</comment>
<evidence type="ECO:0000259" key="2">
    <source>
        <dbReference type="PROSITE" id="PS50173"/>
    </source>
</evidence>
<dbReference type="InterPro" id="IPR053848">
    <property type="entry name" value="IMS_HHH_1"/>
</dbReference>
<dbReference type="PANTHER" id="PTHR11076:SF35">
    <property type="entry name" value="DNA REPAIR PROTEIN HOMOLOG YOBH"/>
    <property type="match status" value="1"/>
</dbReference>
<evidence type="ECO:0000256" key="1">
    <source>
        <dbReference type="ARBA" id="ARBA00010945"/>
    </source>
</evidence>
<dbReference type="EMBL" id="JBHSMI010000011">
    <property type="protein sequence ID" value="MFC5402285.1"/>
    <property type="molecule type" value="Genomic_DNA"/>
</dbReference>
<dbReference type="InterPro" id="IPR001126">
    <property type="entry name" value="UmuC"/>
</dbReference>
<feature type="domain" description="UmuC" evidence="2">
    <location>
        <begin position="13"/>
        <end position="197"/>
    </location>
</feature>
<reference evidence="4" key="1">
    <citation type="journal article" date="2019" name="Int. J. Syst. Evol. Microbiol.">
        <title>The Global Catalogue of Microorganisms (GCM) 10K type strain sequencing project: providing services to taxonomists for standard genome sequencing and annotation.</title>
        <authorList>
            <consortium name="The Broad Institute Genomics Platform"/>
            <consortium name="The Broad Institute Genome Sequencing Center for Infectious Disease"/>
            <person name="Wu L."/>
            <person name="Ma J."/>
        </authorList>
    </citation>
    <scope>NUCLEOTIDE SEQUENCE [LARGE SCALE GENOMIC DNA]</scope>
    <source>
        <strain evidence="4">CGMCC 1.18575</strain>
    </source>
</reference>
<dbReference type="Pfam" id="PF00817">
    <property type="entry name" value="IMS"/>
    <property type="match status" value="1"/>
</dbReference>
<dbReference type="InterPro" id="IPR043502">
    <property type="entry name" value="DNA/RNA_pol_sf"/>
</dbReference>
<dbReference type="RefSeq" id="WP_378130597.1">
    <property type="nucleotide sequence ID" value="NZ_JBHSMI010000011.1"/>
</dbReference>
<proteinExistence type="inferred from homology"/>
<dbReference type="InterPro" id="IPR017961">
    <property type="entry name" value="DNA_pol_Y-fam_little_finger"/>
</dbReference>
<keyword evidence="4" id="KW-1185">Reference proteome</keyword>
<dbReference type="PROSITE" id="PS50173">
    <property type="entry name" value="UMUC"/>
    <property type="match status" value="1"/>
</dbReference>
<evidence type="ECO:0000313" key="4">
    <source>
        <dbReference type="Proteomes" id="UP001596113"/>
    </source>
</evidence>
<dbReference type="SUPFAM" id="SSF100879">
    <property type="entry name" value="Lesion bypass DNA polymerase (Y-family), little finger domain"/>
    <property type="match status" value="1"/>
</dbReference>
<gene>
    <name evidence="3" type="ORF">ACFPOF_06010</name>
</gene>